<organism evidence="2 3">
    <name type="scientific">Motilibacter deserti</name>
    <dbReference type="NCBI Taxonomy" id="2714956"/>
    <lineage>
        <taxon>Bacteria</taxon>
        <taxon>Bacillati</taxon>
        <taxon>Actinomycetota</taxon>
        <taxon>Actinomycetes</taxon>
        <taxon>Motilibacterales</taxon>
        <taxon>Motilibacteraceae</taxon>
        <taxon>Motilibacter</taxon>
    </lineage>
</organism>
<feature type="transmembrane region" description="Helical" evidence="1">
    <location>
        <begin position="136"/>
        <end position="157"/>
    </location>
</feature>
<keyword evidence="3" id="KW-1185">Reference proteome</keyword>
<feature type="transmembrane region" description="Helical" evidence="1">
    <location>
        <begin position="52"/>
        <end position="70"/>
    </location>
</feature>
<keyword evidence="1" id="KW-1133">Transmembrane helix</keyword>
<dbReference type="Proteomes" id="UP000800981">
    <property type="component" value="Unassembled WGS sequence"/>
</dbReference>
<dbReference type="EMBL" id="JAANNP010000003">
    <property type="protein sequence ID" value="NHC14061.1"/>
    <property type="molecule type" value="Genomic_DNA"/>
</dbReference>
<feature type="transmembrane region" description="Helical" evidence="1">
    <location>
        <begin position="82"/>
        <end position="101"/>
    </location>
</feature>
<name>A0ABX0GV86_9ACTN</name>
<dbReference type="Pfam" id="PF06197">
    <property type="entry name" value="DUF998"/>
    <property type="match status" value="1"/>
</dbReference>
<sequence length="196" mass="19060">MSAVRVSARASAALAPVLLVGGWTLAAARQPSGFDPVRGSISALAGSAATDRWVMTAALAGLGVCHLVTARGLRAAPAGARGVLAVGGAATLAVAALPLPVEGGSPAHAVAAGVAFAALSVWPVCGRPADQRALPLLRAVPAVGAAALLTGLVAWFAVEVAAGGARLGLAERLAAGAQAVWPLLVVLTARGGPRRG</sequence>
<evidence type="ECO:0000313" key="3">
    <source>
        <dbReference type="Proteomes" id="UP000800981"/>
    </source>
</evidence>
<protein>
    <submittedName>
        <fullName evidence="2">DUF998 domain-containing protein</fullName>
    </submittedName>
</protein>
<evidence type="ECO:0000256" key="1">
    <source>
        <dbReference type="SAM" id="Phobius"/>
    </source>
</evidence>
<evidence type="ECO:0000313" key="2">
    <source>
        <dbReference type="EMBL" id="NHC14061.1"/>
    </source>
</evidence>
<feature type="transmembrane region" description="Helical" evidence="1">
    <location>
        <begin position="107"/>
        <end position="124"/>
    </location>
</feature>
<proteinExistence type="predicted"/>
<dbReference type="InterPro" id="IPR009339">
    <property type="entry name" value="DUF998"/>
</dbReference>
<gene>
    <name evidence="2" type="ORF">G9H71_09735</name>
</gene>
<keyword evidence="1" id="KW-0812">Transmembrane</keyword>
<accession>A0ABX0GV86</accession>
<comment type="caution">
    <text evidence="2">The sequence shown here is derived from an EMBL/GenBank/DDBJ whole genome shotgun (WGS) entry which is preliminary data.</text>
</comment>
<keyword evidence="1" id="KW-0472">Membrane</keyword>
<reference evidence="2 3" key="1">
    <citation type="submission" date="2020-03" db="EMBL/GenBank/DDBJ databases">
        <title>Two novel Motilibacter sp.</title>
        <authorList>
            <person name="Liu S."/>
        </authorList>
    </citation>
    <scope>NUCLEOTIDE SEQUENCE [LARGE SCALE GENOMIC DNA]</scope>
    <source>
        <strain evidence="2 3">E257</strain>
    </source>
</reference>
<dbReference type="RefSeq" id="WP_166281155.1">
    <property type="nucleotide sequence ID" value="NZ_JAANNP010000003.1"/>
</dbReference>
<feature type="transmembrane region" description="Helical" evidence="1">
    <location>
        <begin position="169"/>
        <end position="189"/>
    </location>
</feature>